<dbReference type="Gene3D" id="1.10.10.60">
    <property type="entry name" value="Homeodomain-like"/>
    <property type="match status" value="1"/>
</dbReference>
<dbReference type="Pfam" id="PF14525">
    <property type="entry name" value="AraC_binding_2"/>
    <property type="match status" value="1"/>
</dbReference>
<dbReference type="GO" id="GO:0003700">
    <property type="term" value="F:DNA-binding transcription factor activity"/>
    <property type="evidence" value="ECO:0007669"/>
    <property type="project" value="InterPro"/>
</dbReference>
<dbReference type="Pfam" id="PF12833">
    <property type="entry name" value="HTH_18"/>
    <property type="match status" value="1"/>
</dbReference>
<comment type="caution">
    <text evidence="5">The sequence shown here is derived from an EMBL/GenBank/DDBJ whole genome shotgun (WGS) entry which is preliminary data.</text>
</comment>
<accession>A0A318JPS6</accession>
<dbReference type="InterPro" id="IPR018060">
    <property type="entry name" value="HTH_AraC"/>
</dbReference>
<keyword evidence="6" id="KW-1185">Reference proteome</keyword>
<evidence type="ECO:0000256" key="2">
    <source>
        <dbReference type="ARBA" id="ARBA00023125"/>
    </source>
</evidence>
<dbReference type="EMBL" id="QJKF01000022">
    <property type="protein sequence ID" value="PXX54871.1"/>
    <property type="molecule type" value="Genomic_DNA"/>
</dbReference>
<dbReference type="Proteomes" id="UP000247569">
    <property type="component" value="Unassembled WGS sequence"/>
</dbReference>
<dbReference type="InterPro" id="IPR009057">
    <property type="entry name" value="Homeodomain-like_sf"/>
</dbReference>
<evidence type="ECO:0000313" key="5">
    <source>
        <dbReference type="EMBL" id="PXX54871.1"/>
    </source>
</evidence>
<keyword evidence="3" id="KW-0804">Transcription</keyword>
<dbReference type="AlphaFoldDB" id="A0A318JPS6"/>
<evidence type="ECO:0000256" key="1">
    <source>
        <dbReference type="ARBA" id="ARBA00023015"/>
    </source>
</evidence>
<dbReference type="InterPro" id="IPR035418">
    <property type="entry name" value="AraC-bd_2"/>
</dbReference>
<keyword evidence="1" id="KW-0805">Transcription regulation</keyword>
<evidence type="ECO:0000313" key="6">
    <source>
        <dbReference type="Proteomes" id="UP000247569"/>
    </source>
</evidence>
<dbReference type="OrthoDB" id="5464689at2"/>
<dbReference type="GO" id="GO:0043565">
    <property type="term" value="F:sequence-specific DNA binding"/>
    <property type="evidence" value="ECO:0007669"/>
    <property type="project" value="InterPro"/>
</dbReference>
<reference evidence="5 6" key="1">
    <citation type="submission" date="2018-05" db="EMBL/GenBank/DDBJ databases">
        <title>Genomic Encyclopedia of Type Strains, Phase IV (KMG-IV): sequencing the most valuable type-strain genomes for metagenomic binning, comparative biology and taxonomic classification.</title>
        <authorList>
            <person name="Goeker M."/>
        </authorList>
    </citation>
    <scope>NUCLEOTIDE SEQUENCE [LARGE SCALE GENOMIC DNA]</scope>
    <source>
        <strain evidence="5 6">DSM 44704</strain>
    </source>
</reference>
<evidence type="ECO:0000256" key="3">
    <source>
        <dbReference type="ARBA" id="ARBA00023163"/>
    </source>
</evidence>
<dbReference type="SUPFAM" id="SSF46689">
    <property type="entry name" value="Homeodomain-like"/>
    <property type="match status" value="1"/>
</dbReference>
<sequence length="323" mass="34959">MTAPLHNFLITKSENPVDLLNAATRLFGGSIATSPLDGLCHGDHELRGVSADDFAAGYFASPLDVRVVSAAGRRSYFVNIGVAGTIEATRGSLRATLDSATAGVVNPGDTQELRPLGAGTRFLGLRIDAALVDQEFAALTGHPPVSTVRFDFGLDLAKPKGRAVRLLVRSLVEQLDSEDPLFQRPELLRSQLRCIATALLLAQPHSHTDELRDGPQPSYPRSLRAALAFIDANLAEHIGLGDIAAAADCSPRTLGSAFRDRLGLSPMSYLRNLRLERIRTDILGSTDQIGTIAYRWGITHLGRFAREYHDRFGELPSDTAARR</sequence>
<dbReference type="PANTHER" id="PTHR46796">
    <property type="entry name" value="HTH-TYPE TRANSCRIPTIONAL ACTIVATOR RHAS-RELATED"/>
    <property type="match status" value="1"/>
</dbReference>
<dbReference type="RefSeq" id="WP_040742931.1">
    <property type="nucleotide sequence ID" value="NZ_QJKF01000022.1"/>
</dbReference>
<organism evidence="5 6">
    <name type="scientific">Nocardia tenerifensis</name>
    <dbReference type="NCBI Taxonomy" id="228006"/>
    <lineage>
        <taxon>Bacteria</taxon>
        <taxon>Bacillati</taxon>
        <taxon>Actinomycetota</taxon>
        <taxon>Actinomycetes</taxon>
        <taxon>Mycobacteriales</taxon>
        <taxon>Nocardiaceae</taxon>
        <taxon>Nocardia</taxon>
    </lineage>
</organism>
<proteinExistence type="predicted"/>
<name>A0A318JPS6_9NOCA</name>
<gene>
    <name evidence="5" type="ORF">DFR70_12212</name>
</gene>
<evidence type="ECO:0000259" key="4">
    <source>
        <dbReference type="PROSITE" id="PS01124"/>
    </source>
</evidence>
<dbReference type="SMART" id="SM00342">
    <property type="entry name" value="HTH_ARAC"/>
    <property type="match status" value="1"/>
</dbReference>
<dbReference type="PROSITE" id="PS01124">
    <property type="entry name" value="HTH_ARAC_FAMILY_2"/>
    <property type="match status" value="1"/>
</dbReference>
<feature type="domain" description="HTH araC/xylS-type" evidence="4">
    <location>
        <begin position="224"/>
        <end position="322"/>
    </location>
</feature>
<protein>
    <submittedName>
        <fullName evidence="5">AraC family transcriptional regulator</fullName>
    </submittedName>
</protein>
<keyword evidence="2" id="KW-0238">DNA-binding</keyword>
<dbReference type="PANTHER" id="PTHR46796:SF12">
    <property type="entry name" value="HTH-TYPE DNA-BINDING TRANSCRIPTIONAL ACTIVATOR EUTR"/>
    <property type="match status" value="1"/>
</dbReference>
<dbReference type="InterPro" id="IPR050204">
    <property type="entry name" value="AraC_XylS_family_regulators"/>
</dbReference>